<proteinExistence type="predicted"/>
<dbReference type="Gene3D" id="1.20.120.330">
    <property type="entry name" value="Nucleotidyltransferases domain 2"/>
    <property type="match status" value="1"/>
</dbReference>
<dbReference type="Proteomes" id="UP000469440">
    <property type="component" value="Unassembled WGS sequence"/>
</dbReference>
<sequence>MLKDALDKDAVDFFYNGILSFSEGIDAVFQKRFSWATVELYYSVYYLIRASLATKNIAILRCFSMYRLPARAGEKPYGTGNKKYNTTHEGTINHYQDVFSLSDKLLSNNIEDNDAYEWMMNAREIVNYRCTSFLEPDCLEIWDYFSQCVNDGTLATTLSNLEKDPYVMCFQEEYAVVAIPIKRMQETIADMVTYGLIGNLEDQRELFAKSVIDYDRRSLSILSQVFT</sequence>
<dbReference type="EMBL" id="VWXL01000019">
    <property type="protein sequence ID" value="MVB10130.1"/>
    <property type="molecule type" value="Genomic_DNA"/>
</dbReference>
<reference evidence="1 2" key="1">
    <citation type="submission" date="2019-09" db="EMBL/GenBank/DDBJ databases">
        <title>Genome sequence of Clostridium sp. EA1.</title>
        <authorList>
            <person name="Poehlein A."/>
            <person name="Bengelsdorf F.R."/>
            <person name="Daniel R."/>
        </authorList>
    </citation>
    <scope>NUCLEOTIDE SEQUENCE [LARGE SCALE GENOMIC DNA]</scope>
    <source>
        <strain evidence="1 2">EA1</strain>
    </source>
</reference>
<organism evidence="1 2">
    <name type="scientific">Caproicibacter fermentans</name>
    <dbReference type="NCBI Taxonomy" id="2576756"/>
    <lineage>
        <taxon>Bacteria</taxon>
        <taxon>Bacillati</taxon>
        <taxon>Bacillota</taxon>
        <taxon>Clostridia</taxon>
        <taxon>Eubacteriales</taxon>
        <taxon>Acutalibacteraceae</taxon>
        <taxon>Caproicibacter</taxon>
    </lineage>
</organism>
<evidence type="ECO:0000313" key="2">
    <source>
        <dbReference type="Proteomes" id="UP000469440"/>
    </source>
</evidence>
<keyword evidence="2" id="KW-1185">Reference proteome</keyword>
<protein>
    <submittedName>
        <fullName evidence="1">Uncharacterized protein</fullName>
    </submittedName>
</protein>
<accession>A0A6N8HX88</accession>
<gene>
    <name evidence="1" type="ORF">CAFE_08070</name>
</gene>
<name>A0A6N8HX88_9FIRM</name>
<comment type="caution">
    <text evidence="1">The sequence shown here is derived from an EMBL/GenBank/DDBJ whole genome shotgun (WGS) entry which is preliminary data.</text>
</comment>
<evidence type="ECO:0000313" key="1">
    <source>
        <dbReference type="EMBL" id="MVB10130.1"/>
    </source>
</evidence>
<dbReference type="AlphaFoldDB" id="A0A6N8HX88"/>